<dbReference type="Proteomes" id="UP000095285">
    <property type="component" value="Unassembled WGS sequence"/>
</dbReference>
<proteinExistence type="predicted"/>
<sequence>MSEAQSSSKEQFVVEISRRNRINKNCHKEASTVTLSSKSSTTSEVVSRTPVSTHSTDANDYDSLALISSSLSTSTAIDSPAKSIAQQHFNTSPITVDEKNSLIKQGKFQQQQQQQPYSSAIVILNRNTAITIDRKEFAQISPYFRAAFYGGFSETKSKLLNFDRTKSEEFLHCCVVLNQLMNEKHLQTFTCKVTISIREIRVYHLKTIISIREIRVYHLKAIISIREIRI</sequence>
<organism evidence="2 3">
    <name type="scientific">Loa loa</name>
    <name type="common">Eye worm</name>
    <name type="synonym">Filaria loa</name>
    <dbReference type="NCBI Taxonomy" id="7209"/>
    <lineage>
        <taxon>Eukaryota</taxon>
        <taxon>Metazoa</taxon>
        <taxon>Ecdysozoa</taxon>
        <taxon>Nematoda</taxon>
        <taxon>Chromadorea</taxon>
        <taxon>Rhabditida</taxon>
        <taxon>Spirurina</taxon>
        <taxon>Spiruromorpha</taxon>
        <taxon>Filarioidea</taxon>
        <taxon>Onchocercidae</taxon>
        <taxon>Loa</taxon>
    </lineage>
</organism>
<dbReference type="WBParaSite" id="EN70_1418">
    <property type="protein sequence ID" value="EN70_1418"/>
    <property type="gene ID" value="EN70_1418"/>
</dbReference>
<evidence type="ECO:0000313" key="3">
    <source>
        <dbReference type="WBParaSite" id="EN70_1418"/>
    </source>
</evidence>
<reference evidence="2" key="1">
    <citation type="submission" date="2012-04" db="EMBL/GenBank/DDBJ databases">
        <title>The Genome Sequence of Loa loa.</title>
        <authorList>
            <consortium name="The Broad Institute Genome Sequencing Platform"/>
            <consortium name="Broad Institute Genome Sequencing Center for Infectious Disease"/>
            <person name="Nutman T.B."/>
            <person name="Fink D.L."/>
            <person name="Russ C."/>
            <person name="Young S."/>
            <person name="Zeng Q."/>
            <person name="Gargeya S."/>
            <person name="Alvarado L."/>
            <person name="Berlin A."/>
            <person name="Chapman S.B."/>
            <person name="Chen Z."/>
            <person name="Freedman E."/>
            <person name="Gellesch M."/>
            <person name="Goldberg J."/>
            <person name="Griggs A."/>
            <person name="Gujja S."/>
            <person name="Heilman E.R."/>
            <person name="Heiman D."/>
            <person name="Howarth C."/>
            <person name="Mehta T."/>
            <person name="Neiman D."/>
            <person name="Pearson M."/>
            <person name="Roberts A."/>
            <person name="Saif S."/>
            <person name="Shea T."/>
            <person name="Shenoy N."/>
            <person name="Sisk P."/>
            <person name="Stolte C."/>
            <person name="Sykes S."/>
            <person name="White J."/>
            <person name="Yandava C."/>
            <person name="Haas B."/>
            <person name="Henn M.R."/>
            <person name="Nusbaum C."/>
            <person name="Birren B."/>
        </authorList>
    </citation>
    <scope>NUCLEOTIDE SEQUENCE [LARGE SCALE GENOMIC DNA]</scope>
</reference>
<name>A0A1I7VDV2_LOALO</name>
<reference evidence="3" key="2">
    <citation type="submission" date="2016-11" db="UniProtKB">
        <authorList>
            <consortium name="WormBaseParasite"/>
        </authorList>
    </citation>
    <scope>IDENTIFICATION</scope>
</reference>
<feature type="region of interest" description="Disordered" evidence="1">
    <location>
        <begin position="29"/>
        <end position="55"/>
    </location>
</feature>
<dbReference type="STRING" id="7209.A0A1I7VDV2"/>
<keyword evidence="2" id="KW-1185">Reference proteome</keyword>
<protein>
    <submittedName>
        <fullName evidence="3">BTB domain-containing protein</fullName>
    </submittedName>
</protein>
<evidence type="ECO:0000313" key="2">
    <source>
        <dbReference type="Proteomes" id="UP000095285"/>
    </source>
</evidence>
<evidence type="ECO:0000256" key="1">
    <source>
        <dbReference type="SAM" id="MobiDB-lite"/>
    </source>
</evidence>
<dbReference type="AlphaFoldDB" id="A0A1I7VDV2"/>
<accession>A0A1I7VDV2</accession>
<feature type="compositionally biased region" description="Low complexity" evidence="1">
    <location>
        <begin position="31"/>
        <end position="53"/>
    </location>
</feature>